<sequence>MSSKAMFDQLNAIFQKGMIEQTSAAHKQVESAHSPLAIDLRDICVFPLIYMYLYMELDMPLMTRAHTILCTWIFEFEEVVAISEVEKSEEAVKQWEPVEIKPKAPTKGFLKNARQAVCNDNYAASAHAYEKYLEIYDGNKGVGVWKRPESLELYSNTIEYVHVLSVKDCFLELESKGFTSKENYNMSSCSWGLQVNLEN</sequence>
<dbReference type="AlphaFoldDB" id="A0A2U1LLT6"/>
<proteinExistence type="predicted"/>
<protein>
    <submittedName>
        <fullName evidence="1">WD40 repeat-containing protein</fullName>
    </submittedName>
</protein>
<keyword evidence="2" id="KW-1185">Reference proteome</keyword>
<evidence type="ECO:0000313" key="2">
    <source>
        <dbReference type="Proteomes" id="UP000245207"/>
    </source>
</evidence>
<gene>
    <name evidence="1" type="ORF">CTI12_AA475440</name>
</gene>
<dbReference type="EMBL" id="PKPP01008713">
    <property type="protein sequence ID" value="PWA49959.1"/>
    <property type="molecule type" value="Genomic_DNA"/>
</dbReference>
<evidence type="ECO:0000313" key="1">
    <source>
        <dbReference type="EMBL" id="PWA49959.1"/>
    </source>
</evidence>
<dbReference type="OrthoDB" id="21128at2759"/>
<dbReference type="STRING" id="35608.A0A2U1LLT6"/>
<organism evidence="1 2">
    <name type="scientific">Artemisia annua</name>
    <name type="common">Sweet wormwood</name>
    <dbReference type="NCBI Taxonomy" id="35608"/>
    <lineage>
        <taxon>Eukaryota</taxon>
        <taxon>Viridiplantae</taxon>
        <taxon>Streptophyta</taxon>
        <taxon>Embryophyta</taxon>
        <taxon>Tracheophyta</taxon>
        <taxon>Spermatophyta</taxon>
        <taxon>Magnoliopsida</taxon>
        <taxon>eudicotyledons</taxon>
        <taxon>Gunneridae</taxon>
        <taxon>Pentapetalae</taxon>
        <taxon>asterids</taxon>
        <taxon>campanulids</taxon>
        <taxon>Asterales</taxon>
        <taxon>Asteraceae</taxon>
        <taxon>Asteroideae</taxon>
        <taxon>Anthemideae</taxon>
        <taxon>Artemisiinae</taxon>
        <taxon>Artemisia</taxon>
    </lineage>
</organism>
<reference evidence="1 2" key="1">
    <citation type="journal article" date="2018" name="Mol. Plant">
        <title>The genome of Artemisia annua provides insight into the evolution of Asteraceae family and artemisinin biosynthesis.</title>
        <authorList>
            <person name="Shen Q."/>
            <person name="Zhang L."/>
            <person name="Liao Z."/>
            <person name="Wang S."/>
            <person name="Yan T."/>
            <person name="Shi P."/>
            <person name="Liu M."/>
            <person name="Fu X."/>
            <person name="Pan Q."/>
            <person name="Wang Y."/>
            <person name="Lv Z."/>
            <person name="Lu X."/>
            <person name="Zhang F."/>
            <person name="Jiang W."/>
            <person name="Ma Y."/>
            <person name="Chen M."/>
            <person name="Hao X."/>
            <person name="Li L."/>
            <person name="Tang Y."/>
            <person name="Lv G."/>
            <person name="Zhou Y."/>
            <person name="Sun X."/>
            <person name="Brodelius P.E."/>
            <person name="Rose J.K.C."/>
            <person name="Tang K."/>
        </authorList>
    </citation>
    <scope>NUCLEOTIDE SEQUENCE [LARGE SCALE GENOMIC DNA]</scope>
    <source>
        <strain evidence="2">cv. Huhao1</strain>
        <tissue evidence="1">Leaf</tissue>
    </source>
</reference>
<comment type="caution">
    <text evidence="1">The sequence shown here is derived from an EMBL/GenBank/DDBJ whole genome shotgun (WGS) entry which is preliminary data.</text>
</comment>
<name>A0A2U1LLT6_ARTAN</name>
<dbReference type="Proteomes" id="UP000245207">
    <property type="component" value="Unassembled WGS sequence"/>
</dbReference>
<accession>A0A2U1LLT6</accession>